<dbReference type="Proteomes" id="UP001244011">
    <property type="component" value="Unassembled WGS sequence"/>
</dbReference>
<evidence type="ECO:0000256" key="6">
    <source>
        <dbReference type="SAM" id="Phobius"/>
    </source>
</evidence>
<dbReference type="SUPFAM" id="SSF144083">
    <property type="entry name" value="Magnesium transport protein CorA, transmembrane region"/>
    <property type="match status" value="1"/>
</dbReference>
<comment type="subcellular location">
    <subcellularLocation>
        <location evidence="1">Membrane</location>
        <topology evidence="1">Multi-pass membrane protein</topology>
    </subcellularLocation>
</comment>
<keyword evidence="8" id="KW-1185">Reference proteome</keyword>
<proteinExistence type="predicted"/>
<dbReference type="InterPro" id="IPR045863">
    <property type="entry name" value="CorA_TM1_TM2"/>
</dbReference>
<evidence type="ECO:0000256" key="5">
    <source>
        <dbReference type="SAM" id="MobiDB-lite"/>
    </source>
</evidence>
<feature type="transmembrane region" description="Helical" evidence="6">
    <location>
        <begin position="591"/>
        <end position="609"/>
    </location>
</feature>
<organism evidence="7 8">
    <name type="scientific">Phialemonium atrogriseum</name>
    <dbReference type="NCBI Taxonomy" id="1093897"/>
    <lineage>
        <taxon>Eukaryota</taxon>
        <taxon>Fungi</taxon>
        <taxon>Dikarya</taxon>
        <taxon>Ascomycota</taxon>
        <taxon>Pezizomycotina</taxon>
        <taxon>Sordariomycetes</taxon>
        <taxon>Sordariomycetidae</taxon>
        <taxon>Cephalothecales</taxon>
        <taxon>Cephalothecaceae</taxon>
        <taxon>Phialemonium</taxon>
    </lineage>
</organism>
<evidence type="ECO:0000256" key="2">
    <source>
        <dbReference type="ARBA" id="ARBA00022692"/>
    </source>
</evidence>
<evidence type="ECO:0000256" key="1">
    <source>
        <dbReference type="ARBA" id="ARBA00004141"/>
    </source>
</evidence>
<reference evidence="7" key="1">
    <citation type="submission" date="2023-06" db="EMBL/GenBank/DDBJ databases">
        <title>Genome-scale phylogeny and comparative genomics of the fungal order Sordariales.</title>
        <authorList>
            <consortium name="Lawrence Berkeley National Laboratory"/>
            <person name="Hensen N."/>
            <person name="Bonometti L."/>
            <person name="Westerberg I."/>
            <person name="Brannstrom I.O."/>
            <person name="Guillou S."/>
            <person name="Cros-Aarteil S."/>
            <person name="Calhoun S."/>
            <person name="Haridas S."/>
            <person name="Kuo A."/>
            <person name="Mondo S."/>
            <person name="Pangilinan J."/>
            <person name="Riley R."/>
            <person name="Labutti K."/>
            <person name="Andreopoulos B."/>
            <person name="Lipzen A."/>
            <person name="Chen C."/>
            <person name="Yanf M."/>
            <person name="Daum C."/>
            <person name="Ng V."/>
            <person name="Clum A."/>
            <person name="Steindorff A."/>
            <person name="Ohm R."/>
            <person name="Martin F."/>
            <person name="Silar P."/>
            <person name="Natvig D."/>
            <person name="Lalanne C."/>
            <person name="Gautier V."/>
            <person name="Ament-Velasquez S.L."/>
            <person name="Kruys A."/>
            <person name="Hutchinson M.I."/>
            <person name="Powell A.J."/>
            <person name="Barry K."/>
            <person name="Miller A.N."/>
            <person name="Grigoriev I.V."/>
            <person name="Debuchy R."/>
            <person name="Gladieux P."/>
            <person name="Thoren M.H."/>
            <person name="Johannesson H."/>
        </authorList>
    </citation>
    <scope>NUCLEOTIDE SEQUENCE</scope>
    <source>
        <strain evidence="7">8032-3</strain>
    </source>
</reference>
<keyword evidence="3 6" id="KW-1133">Transmembrane helix</keyword>
<comment type="caution">
    <text evidence="7">The sequence shown here is derived from an EMBL/GenBank/DDBJ whole genome shotgun (WGS) entry which is preliminary data.</text>
</comment>
<feature type="compositionally biased region" description="Low complexity" evidence="5">
    <location>
        <begin position="29"/>
        <end position="40"/>
    </location>
</feature>
<keyword evidence="4 6" id="KW-0472">Membrane</keyword>
<accession>A0AAJ0BZQ2</accession>
<dbReference type="EMBL" id="MU839008">
    <property type="protein sequence ID" value="KAK1767275.1"/>
    <property type="molecule type" value="Genomic_DNA"/>
</dbReference>
<dbReference type="GeneID" id="85314658"/>
<protein>
    <submittedName>
        <fullName evidence="7">Uncharacterized protein</fullName>
    </submittedName>
</protein>
<gene>
    <name evidence="7" type="ORF">QBC33DRAFT_586352</name>
</gene>
<sequence length="701" mass="79748">MERIPSSDGAPSPLARPVTFGTDLPRAMTLASDTTASTLSGGNPRGRRLTGELPDPARLLAHANGRGEGPRSVLEQESDSENDIEFLPLTSPASGYLPRPHPEYAAPCVQELLPHEFFTEQDLVGHLRQLDESKVATATALDDLWDQRSELDPTNVINSLESYEDEPNPYTNATYEVFEVLKDGTAVRQHDKRDDSDDDILEAATVWGTIKEVNPRRNAVGRMTFLQEPSPLMLGAAHMTMAKHFDMDELFQQLVGTDGNKGKTKAFVNRAFEKDELHRRTFFFVFKYYTVVGEGLKPAPWQQYDNRPSDNRSPDHIDLAECSSILGLSLQGPHMKVVEGRNRRTRRNTRKGYVYDPFAPWHLLSIQCFPDDEHTMRGEEDDSKRFINGPYAFLDALVTEYRDAVKRYTGLNEMITKLITPPSEFMFNRKLRDKLLFEDQDFTYSRRYFWAYNTLGVINEGIKSMISAYLDTFNNDFWAGRHQTLWPHPRADSAEGRSYEFRMSSLRQDLERAVLDLHNMHAKNGRTRAEIRSLREQLFSGSSVKESRRAIEQGDNIKILTGVSMVFLPLTFVTSVFGITEFTISASDWRFPVTMVCVCVPFFIIIFILQTRGGMHAFKKCGNFLGRHLNRYLRAGSTRQHQVQHQGGQYHPSAGKRMLKRTQSGIPNGHAATTDPEKNARSPWPFLGKRRRRAGDLEVGR</sequence>
<evidence type="ECO:0000256" key="3">
    <source>
        <dbReference type="ARBA" id="ARBA00022989"/>
    </source>
</evidence>
<keyword evidence="2 6" id="KW-0812">Transmembrane</keyword>
<evidence type="ECO:0000313" key="8">
    <source>
        <dbReference type="Proteomes" id="UP001244011"/>
    </source>
</evidence>
<dbReference type="AlphaFoldDB" id="A0AAJ0BZQ2"/>
<dbReference type="RefSeq" id="XP_060283488.1">
    <property type="nucleotide sequence ID" value="XM_060431471.1"/>
</dbReference>
<evidence type="ECO:0000256" key="4">
    <source>
        <dbReference type="ARBA" id="ARBA00023136"/>
    </source>
</evidence>
<dbReference type="InterPro" id="IPR002523">
    <property type="entry name" value="MgTranspt_CorA/ZnTranspt_ZntB"/>
</dbReference>
<dbReference type="GO" id="GO:0046873">
    <property type="term" value="F:metal ion transmembrane transporter activity"/>
    <property type="evidence" value="ECO:0007669"/>
    <property type="project" value="InterPro"/>
</dbReference>
<dbReference type="GO" id="GO:0016020">
    <property type="term" value="C:membrane"/>
    <property type="evidence" value="ECO:0007669"/>
    <property type="project" value="UniProtKB-SubCell"/>
</dbReference>
<feature type="region of interest" description="Disordered" evidence="5">
    <location>
        <begin position="61"/>
        <end position="80"/>
    </location>
</feature>
<dbReference type="Pfam" id="PF01544">
    <property type="entry name" value="CorA"/>
    <property type="match status" value="1"/>
</dbReference>
<dbReference type="Gene3D" id="1.20.58.340">
    <property type="entry name" value="Magnesium transport protein CorA, transmembrane region"/>
    <property type="match status" value="1"/>
</dbReference>
<evidence type="ECO:0000313" key="7">
    <source>
        <dbReference type="EMBL" id="KAK1767275.1"/>
    </source>
</evidence>
<feature type="region of interest" description="Disordered" evidence="5">
    <location>
        <begin position="663"/>
        <end position="701"/>
    </location>
</feature>
<name>A0AAJ0BZQ2_9PEZI</name>
<feature type="region of interest" description="Disordered" evidence="5">
    <location>
        <begin position="1"/>
        <end position="53"/>
    </location>
</feature>
<feature type="transmembrane region" description="Helical" evidence="6">
    <location>
        <begin position="557"/>
        <end position="579"/>
    </location>
</feature>